<evidence type="ECO:0000313" key="3">
    <source>
        <dbReference type="EMBL" id="ODM03103.1"/>
    </source>
</evidence>
<dbReference type="PATRIC" id="fig|1432052.4.peg.4318"/>
<keyword evidence="1" id="KW-1133">Transmembrane helix</keyword>
<evidence type="ECO:0000313" key="4">
    <source>
        <dbReference type="Proteomes" id="UP000094067"/>
    </source>
</evidence>
<dbReference type="CDD" id="cd07341">
    <property type="entry name" value="M56_BlaR1_MecR1_like"/>
    <property type="match status" value="1"/>
</dbReference>
<proteinExistence type="predicted"/>
<name>A0A1E3A2V2_9FIRM</name>
<reference evidence="3 4" key="1">
    <citation type="submission" date="2016-07" db="EMBL/GenBank/DDBJ databases">
        <title>Characterization of isolates of Eisenbergiella tayi derived from blood cultures, using whole genome sequencing.</title>
        <authorList>
            <person name="Burdz T."/>
            <person name="Wiebe D."/>
            <person name="Huynh C."/>
            <person name="Bernard K."/>
        </authorList>
    </citation>
    <scope>NUCLEOTIDE SEQUENCE [LARGE SCALE GENOMIC DNA]</scope>
    <source>
        <strain evidence="3 4">NML 110608</strain>
    </source>
</reference>
<feature type="transmembrane region" description="Helical" evidence="1">
    <location>
        <begin position="31"/>
        <end position="50"/>
    </location>
</feature>
<gene>
    <name evidence="3" type="primary">blaR1_5</name>
    <name evidence="3" type="ORF">BEI61_03897</name>
</gene>
<accession>A0A1E3A2V2</accession>
<evidence type="ECO:0000256" key="1">
    <source>
        <dbReference type="SAM" id="Phobius"/>
    </source>
</evidence>
<keyword evidence="1" id="KW-0472">Membrane</keyword>
<dbReference type="RefSeq" id="WP_069153664.1">
    <property type="nucleotide sequence ID" value="NZ_MCGH01000003.1"/>
</dbReference>
<dbReference type="InterPro" id="IPR052173">
    <property type="entry name" value="Beta-lactam_resp_regulator"/>
</dbReference>
<sequence>MMLLSMSIRAGMLILLILLLRSLIQKKLPKKLFAALWVLVLFRLLVPVNIPVNFPEGWEDSLRLSLNRPENIPEGNHASDWQLNVSGIQTNSDENAAYARVLDGKDIFLAWLRNAYRPWFKIVLTPVWLTGVLLLACIFCRQYRRDWRRICDFVPPPFPDLQNWAGKRCPQRRVKVMISDHIGTPLTCRILNPVILLPKALLQSDFSQIKYVMEHEMTHIRHWDNLWKLLAAAAVCIHWFNPLVWVMYFLFDRDLEFACDEAVLDHFKTDERSEYALALVDLTQQRAGFSCMYHGFAKRAVQERVVMIMKYRKTTWGAMCAAALIFTSAMTVFAGEAPADPAAEAVAELYAIPAGGYGDRIYTLHNEDLRERLSQYQDGKFTYMDGTGIFSGEKILLYDGKPVREIMDEEAGWRYYFQNGSVDLTPEYGADGSVTCIKVLSRSEYAKRTIVLEKYEAILRAADGIDETVYEEEPFREDTEVDDGGKEAAVWEASAADDGAEKTPGLEDAPEDSSLCYGTVVGYGTDSITVGPCNDYGEFRAQLKDACEKLVNEGKLWRTEAEKILSQKYVRGKGDGIS</sequence>
<dbReference type="AlphaFoldDB" id="A0A1E3A2V2"/>
<dbReference type="Proteomes" id="UP000094067">
    <property type="component" value="Unassembled WGS sequence"/>
</dbReference>
<dbReference type="Pfam" id="PF05569">
    <property type="entry name" value="Peptidase_M56"/>
    <property type="match status" value="1"/>
</dbReference>
<feature type="transmembrane region" description="Helical" evidence="1">
    <location>
        <begin position="119"/>
        <end position="140"/>
    </location>
</feature>
<dbReference type="EMBL" id="MCGH01000003">
    <property type="protein sequence ID" value="ODM03103.1"/>
    <property type="molecule type" value="Genomic_DNA"/>
</dbReference>
<keyword evidence="1" id="KW-0812">Transmembrane</keyword>
<feature type="domain" description="Peptidase M56" evidence="2">
    <location>
        <begin position="2"/>
        <end position="308"/>
    </location>
</feature>
<dbReference type="PANTHER" id="PTHR34978:SF3">
    <property type="entry name" value="SLR0241 PROTEIN"/>
    <property type="match status" value="1"/>
</dbReference>
<protein>
    <submittedName>
        <fullName evidence="3">Regulatory protein BlaR1</fullName>
    </submittedName>
</protein>
<dbReference type="PANTHER" id="PTHR34978">
    <property type="entry name" value="POSSIBLE SENSOR-TRANSDUCER PROTEIN BLAR"/>
    <property type="match status" value="1"/>
</dbReference>
<feature type="transmembrane region" description="Helical" evidence="1">
    <location>
        <begin position="6"/>
        <end position="24"/>
    </location>
</feature>
<comment type="caution">
    <text evidence="3">The sequence shown here is derived from an EMBL/GenBank/DDBJ whole genome shotgun (WGS) entry which is preliminary data.</text>
</comment>
<evidence type="ECO:0000259" key="2">
    <source>
        <dbReference type="Pfam" id="PF05569"/>
    </source>
</evidence>
<organism evidence="3 4">
    <name type="scientific">Eisenbergiella tayi</name>
    <dbReference type="NCBI Taxonomy" id="1432052"/>
    <lineage>
        <taxon>Bacteria</taxon>
        <taxon>Bacillati</taxon>
        <taxon>Bacillota</taxon>
        <taxon>Clostridia</taxon>
        <taxon>Lachnospirales</taxon>
        <taxon>Lachnospiraceae</taxon>
        <taxon>Eisenbergiella</taxon>
    </lineage>
</organism>
<dbReference type="InterPro" id="IPR008756">
    <property type="entry name" value="Peptidase_M56"/>
</dbReference>
<feature type="transmembrane region" description="Helical" evidence="1">
    <location>
        <begin position="229"/>
        <end position="251"/>
    </location>
</feature>